<evidence type="ECO:0000313" key="2">
    <source>
        <dbReference type="Proteomes" id="UP000315116"/>
    </source>
</evidence>
<protein>
    <submittedName>
        <fullName evidence="1">SWPV1-026</fullName>
    </submittedName>
</protein>
<gene>
    <name evidence="1" type="primary">SWPV1-026</name>
</gene>
<organism evidence="1 2">
    <name type="scientific">Shearwaterpox virus</name>
    <dbReference type="NCBI Taxonomy" id="1974596"/>
    <lineage>
        <taxon>Viruses</taxon>
        <taxon>Varidnaviria</taxon>
        <taxon>Bamfordvirae</taxon>
        <taxon>Nucleocytoviricota</taxon>
        <taxon>Pokkesviricetes</taxon>
        <taxon>Chitovirales</taxon>
        <taxon>Poxviridae</taxon>
        <taxon>Chordopoxvirinae</taxon>
        <taxon>Avipoxvirus</taxon>
        <taxon>Avipoxvirus canarypox</taxon>
        <taxon>Canarypox virus</taxon>
    </lineage>
</organism>
<dbReference type="EMBL" id="KX857216">
    <property type="protein sequence ID" value="ARF02643.1"/>
    <property type="molecule type" value="Genomic_DNA"/>
</dbReference>
<proteinExistence type="predicted"/>
<name>A0A1V0S7P0_CNPV</name>
<dbReference type="Proteomes" id="UP000315116">
    <property type="component" value="Segment"/>
</dbReference>
<accession>A0A1V0S7P0</accession>
<evidence type="ECO:0000313" key="1">
    <source>
        <dbReference type="EMBL" id="ARF02643.1"/>
    </source>
</evidence>
<sequence>MRKKRRNKCCKIFLQKLTSISIKMYEIYENNKHIVCSCVYKCKKICKNFFRYGNTCIYRLKKYLIGEIIKTTTKSLVSDPLGLGKKSD</sequence>
<reference evidence="1 2" key="1">
    <citation type="journal article" date="2017" name="BMC Genomics">
        <title>Genomic characterization of two novel pathogenic avipoxviruses isolated from pacific shearwaters (Ardenna spp.).</title>
        <authorList>
            <person name="Sarker S."/>
            <person name="Das S."/>
            <person name="Lavers J.L."/>
            <person name="Hutton I."/>
            <person name="Helbig K."/>
            <person name="Imbery J."/>
            <person name="Upton C."/>
            <person name="Raidal S.R."/>
        </authorList>
    </citation>
    <scope>NUCLEOTIDE SEQUENCE [LARGE SCALE GENOMIC DNA]</scope>
    <source>
        <strain evidence="1 2">SWPV-1</strain>
    </source>
</reference>